<dbReference type="InterPro" id="IPR036393">
    <property type="entry name" value="AceGlu_kinase-like_sf"/>
</dbReference>
<dbReference type="OrthoDB" id="4323675at2759"/>
<dbReference type="GO" id="GO:0005829">
    <property type="term" value="C:cytosol"/>
    <property type="evidence" value="ECO:0007669"/>
    <property type="project" value="TreeGrafter"/>
</dbReference>
<dbReference type="PANTHER" id="PTHR21499">
    <property type="entry name" value="ASPARTATE KINASE"/>
    <property type="match status" value="1"/>
</dbReference>
<dbReference type="InterPro" id="IPR001048">
    <property type="entry name" value="Asp/Glu/Uridylate_kinase"/>
</dbReference>
<evidence type="ECO:0000256" key="2">
    <source>
        <dbReference type="ARBA" id="ARBA00022679"/>
    </source>
</evidence>
<dbReference type="EC" id="2.7.2.4" evidence="7"/>
<keyword evidence="2 7" id="KW-0808">Transferase</keyword>
<dbReference type="CDD" id="cd04892">
    <property type="entry name" value="ACT_AK-like_2"/>
    <property type="match status" value="1"/>
</dbReference>
<dbReference type="GO" id="GO:0005524">
    <property type="term" value="F:ATP binding"/>
    <property type="evidence" value="ECO:0007669"/>
    <property type="project" value="UniProtKB-KW"/>
</dbReference>
<dbReference type="PANTHER" id="PTHR21499:SF59">
    <property type="entry name" value="ASPARTOKINASE"/>
    <property type="match status" value="1"/>
</dbReference>
<dbReference type="InterPro" id="IPR054352">
    <property type="entry name" value="ACT_Aspartokinase"/>
</dbReference>
<evidence type="ECO:0000313" key="9">
    <source>
        <dbReference type="EMBL" id="KAF4629856.1"/>
    </source>
</evidence>
<evidence type="ECO:0000256" key="6">
    <source>
        <dbReference type="ARBA" id="ARBA00047872"/>
    </source>
</evidence>
<dbReference type="InterPro" id="IPR001341">
    <property type="entry name" value="Asp_kinase"/>
</dbReference>
<keyword evidence="5" id="KW-0067">ATP-binding</keyword>
<dbReference type="Pfam" id="PF22468">
    <property type="entry name" value="ACT_9"/>
    <property type="match status" value="1"/>
</dbReference>
<dbReference type="InterPro" id="IPR045865">
    <property type="entry name" value="ACT-like_dom_sf"/>
</dbReference>
<dbReference type="GO" id="GO:0009090">
    <property type="term" value="P:homoserine biosynthetic process"/>
    <property type="evidence" value="ECO:0007669"/>
    <property type="project" value="TreeGrafter"/>
</dbReference>
<dbReference type="SUPFAM" id="SSF55021">
    <property type="entry name" value="ACT-like"/>
    <property type="match status" value="2"/>
</dbReference>
<evidence type="ECO:0000256" key="4">
    <source>
        <dbReference type="ARBA" id="ARBA00022777"/>
    </source>
</evidence>
<dbReference type="Gene3D" id="3.30.70.260">
    <property type="match status" value="2"/>
</dbReference>
<dbReference type="PROSITE" id="PS51671">
    <property type="entry name" value="ACT"/>
    <property type="match status" value="1"/>
</dbReference>
<gene>
    <name evidence="9" type="ORF">G7Y89_g8287</name>
</gene>
<dbReference type="NCBIfam" id="TIGR00657">
    <property type="entry name" value="asp_kinases"/>
    <property type="match status" value="1"/>
</dbReference>
<comment type="similarity">
    <text evidence="1 7">Belongs to the aspartokinase family.</text>
</comment>
<evidence type="ECO:0000313" key="10">
    <source>
        <dbReference type="Proteomes" id="UP000566819"/>
    </source>
</evidence>
<evidence type="ECO:0000256" key="3">
    <source>
        <dbReference type="ARBA" id="ARBA00022741"/>
    </source>
</evidence>
<feature type="domain" description="ACT" evidence="8">
    <location>
        <begin position="448"/>
        <end position="525"/>
    </location>
</feature>
<evidence type="ECO:0000259" key="8">
    <source>
        <dbReference type="PROSITE" id="PS51671"/>
    </source>
</evidence>
<dbReference type="Gene3D" id="3.40.1160.10">
    <property type="entry name" value="Acetylglutamate kinase-like"/>
    <property type="match status" value="1"/>
</dbReference>
<dbReference type="AlphaFoldDB" id="A0A8H4RJE4"/>
<evidence type="ECO:0000256" key="5">
    <source>
        <dbReference type="ARBA" id="ARBA00022840"/>
    </source>
</evidence>
<dbReference type="EMBL" id="JAAMPI010000618">
    <property type="protein sequence ID" value="KAF4629856.1"/>
    <property type="molecule type" value="Genomic_DNA"/>
</dbReference>
<comment type="caution">
    <text evidence="9">The sequence shown here is derived from an EMBL/GenBank/DDBJ whole genome shotgun (WGS) entry which is preliminary data.</text>
</comment>
<dbReference type="InterPro" id="IPR018042">
    <property type="entry name" value="Aspartate_kinase_CS"/>
</dbReference>
<evidence type="ECO:0000256" key="7">
    <source>
        <dbReference type="RuleBase" id="RU003448"/>
    </source>
</evidence>
<dbReference type="GO" id="GO:0009089">
    <property type="term" value="P:lysine biosynthetic process via diaminopimelate"/>
    <property type="evidence" value="ECO:0007669"/>
    <property type="project" value="TreeGrafter"/>
</dbReference>
<keyword evidence="10" id="KW-1185">Reference proteome</keyword>
<dbReference type="Proteomes" id="UP000566819">
    <property type="component" value="Unassembled WGS sequence"/>
</dbReference>
<reference evidence="9 10" key="1">
    <citation type="submission" date="2020-03" db="EMBL/GenBank/DDBJ databases">
        <title>Draft Genome Sequence of Cudoniella acicularis.</title>
        <authorList>
            <person name="Buettner E."/>
            <person name="Kellner H."/>
        </authorList>
    </citation>
    <scope>NUCLEOTIDE SEQUENCE [LARGE SCALE GENOMIC DNA]</scope>
    <source>
        <strain evidence="9 10">DSM 108380</strain>
    </source>
</reference>
<comment type="catalytic activity">
    <reaction evidence="6 7">
        <text>L-aspartate + ATP = 4-phospho-L-aspartate + ADP</text>
        <dbReference type="Rhea" id="RHEA:23776"/>
        <dbReference type="ChEBI" id="CHEBI:29991"/>
        <dbReference type="ChEBI" id="CHEBI:30616"/>
        <dbReference type="ChEBI" id="CHEBI:57535"/>
        <dbReference type="ChEBI" id="CHEBI:456216"/>
        <dbReference type="EC" id="2.7.2.4"/>
    </reaction>
</comment>
<dbReference type="FunFam" id="3.40.1160.10:FF:000023">
    <property type="entry name" value="Probable aspartokinase"/>
    <property type="match status" value="1"/>
</dbReference>
<proteinExistence type="inferred from homology"/>
<evidence type="ECO:0000256" key="1">
    <source>
        <dbReference type="ARBA" id="ARBA00010122"/>
    </source>
</evidence>
<dbReference type="GO" id="GO:0004072">
    <property type="term" value="F:aspartate kinase activity"/>
    <property type="evidence" value="ECO:0007669"/>
    <property type="project" value="UniProtKB-EC"/>
</dbReference>
<organism evidence="9 10">
    <name type="scientific">Cudoniella acicularis</name>
    <dbReference type="NCBI Taxonomy" id="354080"/>
    <lineage>
        <taxon>Eukaryota</taxon>
        <taxon>Fungi</taxon>
        <taxon>Dikarya</taxon>
        <taxon>Ascomycota</taxon>
        <taxon>Pezizomycotina</taxon>
        <taxon>Leotiomycetes</taxon>
        <taxon>Helotiales</taxon>
        <taxon>Tricladiaceae</taxon>
        <taxon>Cudoniella</taxon>
    </lineage>
</organism>
<keyword evidence="4 7" id="KW-0418">Kinase</keyword>
<protein>
    <recommendedName>
        <fullName evidence="7">Aspartokinase</fullName>
        <ecNumber evidence="7">2.7.2.4</ecNumber>
    </recommendedName>
</protein>
<dbReference type="PROSITE" id="PS00324">
    <property type="entry name" value="ASPARTOKINASE"/>
    <property type="match status" value="1"/>
</dbReference>
<dbReference type="SUPFAM" id="SSF53633">
    <property type="entry name" value="Carbamate kinase-like"/>
    <property type="match status" value="1"/>
</dbReference>
<accession>A0A8H4RJE4</accession>
<name>A0A8H4RJE4_9HELO</name>
<keyword evidence="3" id="KW-0547">Nucleotide-binding</keyword>
<dbReference type="InterPro" id="IPR002912">
    <property type="entry name" value="ACT_dom"/>
</dbReference>
<sequence length="525" mass="57243">MTFVEKKAGSRDDESWIVQKFGGTSIGKYPLNVVENVIIPATCHNRVVIVCSARSSSTKSEGTTNTLLQAYRHCLKPDFDHSKTLVQRIRTEHINAAHGYIKSPDPATKLAQEIEDECLQTLRLLQATRTIGHGTSHIRDMIISTGERLACYFLCALLRDRDVVSEVVDFSDIVPSNISTTVNQSFYDKVSTVMAKRINCRQLDGKVPVVTGFFGPIHGGLLTGIGRGYTDFCASLVSVGLHAQELQVWKEVEGIFTADPGKVPSATMIPIISSEEASELTFHGSEVVHHTAMRLVMHARIRIRIKNVLNTQAAGTLVQDDWELSTPSSSLSSSPSLNAVPCLDAPRALAITSKDKILLINIRSAERLRPHSFFAGIFSVLDYWNLSVDLLCTSGVQVSMALHPKVSLITGEDEDDSELIRGDLKSAISQLQEHGNVDLFPKRTIVSVVGKQFKRSLGVTGQIFSTLSENGINVEMIAQGASETSISCVIQEQYADRAVALLHAALVTSLPPKPSVALLEALSEV</sequence>
<dbReference type="Pfam" id="PF00696">
    <property type="entry name" value="AA_kinase"/>
    <property type="match status" value="1"/>
</dbReference>